<feature type="transmembrane region" description="Helical" evidence="7">
    <location>
        <begin position="459"/>
        <end position="482"/>
    </location>
</feature>
<keyword evidence="4 7" id="KW-1133">Transmembrane helix</keyword>
<evidence type="ECO:0000313" key="8">
    <source>
        <dbReference type="Proteomes" id="UP000694865"/>
    </source>
</evidence>
<feature type="transmembrane region" description="Helical" evidence="7">
    <location>
        <begin position="247"/>
        <end position="266"/>
    </location>
</feature>
<comment type="similarity">
    <text evidence="6">Belongs to the sodium:neurotransmitter symporter (SNF) (TC 2.A.22) family.</text>
</comment>
<keyword evidence="5 7" id="KW-0472">Membrane</keyword>
<accession>A0ABM0GMB5</accession>
<reference evidence="9" key="1">
    <citation type="submission" date="2025-08" db="UniProtKB">
        <authorList>
            <consortium name="RefSeq"/>
        </authorList>
    </citation>
    <scope>IDENTIFICATION</scope>
    <source>
        <tissue evidence="9">Testes</tissue>
    </source>
</reference>
<feature type="transmembrane region" description="Helical" evidence="7">
    <location>
        <begin position="216"/>
        <end position="235"/>
    </location>
</feature>
<organism evidence="8 9">
    <name type="scientific">Saccoglossus kowalevskii</name>
    <name type="common">Acorn worm</name>
    <dbReference type="NCBI Taxonomy" id="10224"/>
    <lineage>
        <taxon>Eukaryota</taxon>
        <taxon>Metazoa</taxon>
        <taxon>Hemichordata</taxon>
        <taxon>Enteropneusta</taxon>
        <taxon>Harrimaniidae</taxon>
        <taxon>Saccoglossus</taxon>
    </lineage>
</organism>
<feature type="transmembrane region" description="Helical" evidence="7">
    <location>
        <begin position="76"/>
        <end position="97"/>
    </location>
</feature>
<feature type="transmembrane region" description="Helical" evidence="7">
    <location>
        <begin position="46"/>
        <end position="64"/>
    </location>
</feature>
<feature type="transmembrane region" description="Helical" evidence="7">
    <location>
        <begin position="386"/>
        <end position="407"/>
    </location>
</feature>
<dbReference type="NCBIfam" id="NF037979">
    <property type="entry name" value="Na_transp"/>
    <property type="match status" value="1"/>
</dbReference>
<dbReference type="RefSeq" id="XP_002733077.1">
    <property type="nucleotide sequence ID" value="XM_002733031.1"/>
</dbReference>
<protein>
    <recommendedName>
        <fullName evidence="6">Transporter</fullName>
    </recommendedName>
</protein>
<dbReference type="PANTHER" id="PTHR11616:SF240">
    <property type="entry name" value="BLOATED TUBULES, ISOFORM B-RELATED"/>
    <property type="match status" value="1"/>
</dbReference>
<dbReference type="PRINTS" id="PR00176">
    <property type="entry name" value="NANEUSMPORT"/>
</dbReference>
<keyword evidence="3 6" id="KW-0812">Transmembrane</keyword>
<dbReference type="InterPro" id="IPR000175">
    <property type="entry name" value="Na/ntran_symport"/>
</dbReference>
<feature type="non-terminal residue" evidence="9">
    <location>
        <position position="533"/>
    </location>
</feature>
<feature type="transmembrane region" description="Helical" evidence="7">
    <location>
        <begin position="503"/>
        <end position="524"/>
    </location>
</feature>
<sequence>MVAKNRGNSEGALVTAIELDDMSNSVTTDDGDENKKRGNWTRKMDFILSCIGFAVGLGNVWRFPYLCYENGGGAFLIPYIICLLLAGLPLFFFELSLGQFASLGCTGVWKLCPIFKGLGYGMVILTGMVCIYYNVIIAWTVYYFIASFTDIPSLPWVGCDNWWNNDFCFDTSNITNTTSGMVVVNGTNITLDRPSQQFWDRFILRRTDGIDDSGTIVWQNAMCLLFAWVIVYLCISKGIKSSGKVVYVTATFPYIILLILLIRGVTLPGSKKGILFYITPQWETLKSPKVWKDAASQIFYSLGIAFGSLHTMASYNKFHNNCHTDAIIVALVNCGTSIFAGFVVFSVLGFMAYDMGVEIKDVVESGQGLVFVAYPEAIARLPISPLWAILFFIMVFTLGLDSQFAMLETVITAIFDELSYVVTKRKSLIIAIICIFWYLMGLPCVLNSGVYWVALLDTYSASFSVMIISTLECLVVSYVYGINSFCDDIHTMLGFSPNVYWKACWLVISPLMLMFILIFSFVVYSPATYGADY</sequence>
<dbReference type="GeneID" id="100375664"/>
<dbReference type="Pfam" id="PF00209">
    <property type="entry name" value="SNF"/>
    <property type="match status" value="1"/>
</dbReference>
<keyword evidence="2 6" id="KW-0813">Transport</keyword>
<evidence type="ECO:0000256" key="1">
    <source>
        <dbReference type="ARBA" id="ARBA00004141"/>
    </source>
</evidence>
<dbReference type="PANTHER" id="PTHR11616">
    <property type="entry name" value="SODIUM/CHLORIDE DEPENDENT TRANSPORTER"/>
    <property type="match status" value="1"/>
</dbReference>
<gene>
    <name evidence="9" type="primary">LOC100375664</name>
</gene>
<evidence type="ECO:0000313" key="9">
    <source>
        <dbReference type="RefSeq" id="XP_002733077.1"/>
    </source>
</evidence>
<dbReference type="InterPro" id="IPR037272">
    <property type="entry name" value="SNS_sf"/>
</dbReference>
<evidence type="ECO:0000256" key="4">
    <source>
        <dbReference type="ARBA" id="ARBA00022989"/>
    </source>
</evidence>
<dbReference type="PROSITE" id="PS00610">
    <property type="entry name" value="NA_NEUROTRAN_SYMP_1"/>
    <property type="match status" value="1"/>
</dbReference>
<evidence type="ECO:0000256" key="5">
    <source>
        <dbReference type="ARBA" id="ARBA00023136"/>
    </source>
</evidence>
<feature type="transmembrane region" description="Helical" evidence="7">
    <location>
        <begin position="118"/>
        <end position="145"/>
    </location>
</feature>
<comment type="subcellular location">
    <subcellularLocation>
        <location evidence="1">Membrane</location>
        <topology evidence="1">Multi-pass membrane protein</topology>
    </subcellularLocation>
</comment>
<proteinExistence type="inferred from homology"/>
<evidence type="ECO:0000256" key="3">
    <source>
        <dbReference type="ARBA" id="ARBA00022692"/>
    </source>
</evidence>
<feature type="transmembrane region" description="Helical" evidence="7">
    <location>
        <begin position="298"/>
        <end position="315"/>
    </location>
</feature>
<keyword evidence="6" id="KW-0769">Symport</keyword>
<dbReference type="Proteomes" id="UP000694865">
    <property type="component" value="Unplaced"/>
</dbReference>
<evidence type="ECO:0000256" key="7">
    <source>
        <dbReference type="SAM" id="Phobius"/>
    </source>
</evidence>
<evidence type="ECO:0000256" key="2">
    <source>
        <dbReference type="ARBA" id="ARBA00022448"/>
    </source>
</evidence>
<dbReference type="PROSITE" id="PS50267">
    <property type="entry name" value="NA_NEUROTRAN_SYMP_3"/>
    <property type="match status" value="1"/>
</dbReference>
<feature type="transmembrane region" description="Helical" evidence="7">
    <location>
        <begin position="327"/>
        <end position="353"/>
    </location>
</feature>
<evidence type="ECO:0000256" key="6">
    <source>
        <dbReference type="RuleBase" id="RU003732"/>
    </source>
</evidence>
<name>A0ABM0GMB5_SACKO</name>
<feature type="transmembrane region" description="Helical" evidence="7">
    <location>
        <begin position="428"/>
        <end position="453"/>
    </location>
</feature>
<keyword evidence="8" id="KW-1185">Reference proteome</keyword>
<dbReference type="SUPFAM" id="SSF161070">
    <property type="entry name" value="SNF-like"/>
    <property type="match status" value="1"/>
</dbReference>